<comment type="caution">
    <text evidence="8">The sequence shown here is derived from an EMBL/GenBank/DDBJ whole genome shotgun (WGS) entry which is preliminary data.</text>
</comment>
<proteinExistence type="inferred from homology"/>
<dbReference type="NCBIfam" id="TIGR00745">
    <property type="entry name" value="apbA_panE"/>
    <property type="match status" value="1"/>
</dbReference>
<dbReference type="PANTHER" id="PTHR43765:SF2">
    <property type="entry name" value="2-DEHYDROPANTOATE 2-REDUCTASE"/>
    <property type="match status" value="1"/>
</dbReference>
<evidence type="ECO:0000256" key="5">
    <source>
        <dbReference type="ARBA" id="ARBA00032024"/>
    </source>
</evidence>
<dbReference type="InterPro" id="IPR003710">
    <property type="entry name" value="ApbA"/>
</dbReference>
<dbReference type="GO" id="GO:0005739">
    <property type="term" value="C:mitochondrion"/>
    <property type="evidence" value="ECO:0007669"/>
    <property type="project" value="TreeGrafter"/>
</dbReference>
<dbReference type="Proteomes" id="UP001202479">
    <property type="component" value="Unassembled WGS sequence"/>
</dbReference>
<dbReference type="RefSeq" id="XP_049180477.1">
    <property type="nucleotide sequence ID" value="XM_049323664.1"/>
</dbReference>
<feature type="domain" description="Ketopantoate reductase N-terminal" evidence="6">
    <location>
        <begin position="10"/>
        <end position="170"/>
    </location>
</feature>
<name>A0AAI9SXW0_9ASCO</name>
<dbReference type="Gene3D" id="1.10.1040.10">
    <property type="entry name" value="N-(1-d-carboxylethyl)-l-norvaline Dehydrogenase, domain 2"/>
    <property type="match status" value="1"/>
</dbReference>
<dbReference type="InterPro" id="IPR013328">
    <property type="entry name" value="6PGD_dom2"/>
</dbReference>
<dbReference type="SUPFAM" id="SSF48179">
    <property type="entry name" value="6-phosphogluconate dehydrogenase C-terminal domain-like"/>
    <property type="match status" value="1"/>
</dbReference>
<dbReference type="Gene3D" id="3.40.50.720">
    <property type="entry name" value="NAD(P)-binding Rossmann-like Domain"/>
    <property type="match status" value="1"/>
</dbReference>
<evidence type="ECO:0000256" key="4">
    <source>
        <dbReference type="ARBA" id="ARBA00023002"/>
    </source>
</evidence>
<dbReference type="SUPFAM" id="SSF51735">
    <property type="entry name" value="NAD(P)-binding Rossmann-fold domains"/>
    <property type="match status" value="1"/>
</dbReference>
<organism evidence="8 9">
    <name type="scientific">Candida oxycetoniae</name>
    <dbReference type="NCBI Taxonomy" id="497107"/>
    <lineage>
        <taxon>Eukaryota</taxon>
        <taxon>Fungi</taxon>
        <taxon>Dikarya</taxon>
        <taxon>Ascomycota</taxon>
        <taxon>Saccharomycotina</taxon>
        <taxon>Pichiomycetes</taxon>
        <taxon>Debaryomycetaceae</taxon>
        <taxon>Candida/Lodderomyces clade</taxon>
        <taxon>Candida</taxon>
    </lineage>
</organism>
<accession>A0AAI9SXW0</accession>
<evidence type="ECO:0000313" key="8">
    <source>
        <dbReference type="EMBL" id="KAI3404732.2"/>
    </source>
</evidence>
<evidence type="ECO:0000313" key="9">
    <source>
        <dbReference type="Proteomes" id="UP001202479"/>
    </source>
</evidence>
<dbReference type="InterPro" id="IPR050838">
    <property type="entry name" value="Ketopantoate_reductase"/>
</dbReference>
<dbReference type="InterPro" id="IPR008927">
    <property type="entry name" value="6-PGluconate_DH-like_C_sf"/>
</dbReference>
<evidence type="ECO:0000259" key="6">
    <source>
        <dbReference type="Pfam" id="PF02558"/>
    </source>
</evidence>
<evidence type="ECO:0000256" key="1">
    <source>
        <dbReference type="ARBA" id="ARBA00007870"/>
    </source>
</evidence>
<dbReference type="GO" id="GO:0015940">
    <property type="term" value="P:pantothenate biosynthetic process"/>
    <property type="evidence" value="ECO:0007669"/>
    <property type="project" value="InterPro"/>
</dbReference>
<keyword evidence="9" id="KW-1185">Reference proteome</keyword>
<protein>
    <recommendedName>
        <fullName evidence="2">2-dehydropantoate 2-reductase</fullName>
        <ecNumber evidence="2">1.1.1.169</ecNumber>
    </recommendedName>
    <alternativeName>
        <fullName evidence="5">Ketopantoate reductase</fullName>
    </alternativeName>
</protein>
<gene>
    <name evidence="8" type="ORF">KGF56_002435</name>
</gene>
<dbReference type="GO" id="GO:0008677">
    <property type="term" value="F:2-dehydropantoate 2-reductase activity"/>
    <property type="evidence" value="ECO:0007669"/>
    <property type="project" value="UniProtKB-EC"/>
</dbReference>
<dbReference type="InterPro" id="IPR013332">
    <property type="entry name" value="KPR_N"/>
</dbReference>
<dbReference type="Pfam" id="PF02558">
    <property type="entry name" value="ApbA"/>
    <property type="match status" value="1"/>
</dbReference>
<keyword evidence="3" id="KW-0521">NADP</keyword>
<dbReference type="InterPro" id="IPR036291">
    <property type="entry name" value="NAD(P)-bd_dom_sf"/>
</dbReference>
<dbReference type="AlphaFoldDB" id="A0AAI9SXW0"/>
<dbReference type="PANTHER" id="PTHR43765">
    <property type="entry name" value="2-DEHYDROPANTOATE 2-REDUCTASE-RELATED"/>
    <property type="match status" value="1"/>
</dbReference>
<sequence length="360" mass="40343">MSRVKDPLKVFILGAGSIGSLLAHDLKQQFAGSGVVKPIFLLRSYENSKENKIVKLRRLYDTAELTKSEVEISGRTEAVLGNETIDNLIITTKSFQTEVALQPYINRLSLTANILILQNGMGMADSLIGKFWQSSTLKPNIFEAITTHGVFKDQRGIVNHISRGVIKIGQQQQQQQQQQEQADDLPLLIRAILETPNLNAEYVPYEEFILLQMEKLIVNCCINPLTALYNVTNGHLLFGKEIVHIWRSIICECVDMFWLEYPILEKIPTARSFLNQNRLLDSVISVCRLTGSNSSSMRQDVRSLRNTEIGNINGHIAYLGRKHGKATFSNSMLTSLVKSKLSIDRGIEKAAAESIIDRAS</sequence>
<evidence type="ECO:0000256" key="2">
    <source>
        <dbReference type="ARBA" id="ARBA00013014"/>
    </source>
</evidence>
<comment type="similarity">
    <text evidence="1">Belongs to the ketopantoate reductase family.</text>
</comment>
<dbReference type="Pfam" id="PF08546">
    <property type="entry name" value="ApbA_C"/>
    <property type="match status" value="1"/>
</dbReference>
<evidence type="ECO:0000256" key="3">
    <source>
        <dbReference type="ARBA" id="ARBA00022857"/>
    </source>
</evidence>
<dbReference type="EC" id="1.1.1.169" evidence="2"/>
<evidence type="ECO:0000259" key="7">
    <source>
        <dbReference type="Pfam" id="PF08546"/>
    </source>
</evidence>
<reference evidence="8" key="1">
    <citation type="journal article" date="2022" name="DNA Res.">
        <title>Genome analysis of five recently described species of the CUG-Ser clade uncovers Candida theae as a new hybrid lineage with pathogenic potential in the Candida parapsilosis species complex.</title>
        <authorList>
            <person name="Mixao V."/>
            <person name="Del Olmo V."/>
            <person name="Hegedusova E."/>
            <person name="Saus E."/>
            <person name="Pryszcz L."/>
            <person name="Cillingova A."/>
            <person name="Nosek J."/>
            <person name="Gabaldon T."/>
        </authorList>
    </citation>
    <scope>NUCLEOTIDE SEQUENCE</scope>
    <source>
        <strain evidence="8">CBS 10844</strain>
    </source>
</reference>
<dbReference type="EMBL" id="JAHUZD010000087">
    <property type="protein sequence ID" value="KAI3404732.2"/>
    <property type="molecule type" value="Genomic_DNA"/>
</dbReference>
<dbReference type="GeneID" id="73380052"/>
<dbReference type="InterPro" id="IPR013752">
    <property type="entry name" value="KPA_reductase"/>
</dbReference>
<dbReference type="GO" id="GO:0050661">
    <property type="term" value="F:NADP binding"/>
    <property type="evidence" value="ECO:0007669"/>
    <property type="project" value="TreeGrafter"/>
</dbReference>
<keyword evidence="4" id="KW-0560">Oxidoreductase</keyword>
<feature type="domain" description="Ketopantoate reductase C-terminal" evidence="7">
    <location>
        <begin position="209"/>
        <end position="340"/>
    </location>
</feature>